<keyword evidence="2" id="KW-1185">Reference proteome</keyword>
<sequence>MTNTVDKIEKELTDRERLLHKIAKYVVGKAIDANLEVAVMTLDFLKGIEDKTEEDIIKVRNQQKIVEAMTSENYEKVMQNAIVENMDSLSTEHLQRFVDEIEYSEAIAEVQLKMSVAMKEIQDDLILGYVKTEVTH</sequence>
<organism evidence="1 2">
    <name type="scientific">Escherichia phage A5-4</name>
    <dbReference type="NCBI Taxonomy" id="2996162"/>
    <lineage>
        <taxon>Viruses</taxon>
        <taxon>Duplodnaviria</taxon>
        <taxon>Heunggongvirae</taxon>
        <taxon>Uroviricota</taxon>
        <taxon>Caudoviricetes</taxon>
        <taxon>Vequintavirinae</taxon>
    </lineage>
</organism>
<evidence type="ECO:0000313" key="1">
    <source>
        <dbReference type="EMBL" id="UZZ64400.1"/>
    </source>
</evidence>
<gene>
    <name evidence="1" type="ORF">A54_160</name>
</gene>
<dbReference type="Proteomes" id="UP001236076">
    <property type="component" value="Segment"/>
</dbReference>
<proteinExistence type="predicted"/>
<evidence type="ECO:0000313" key="2">
    <source>
        <dbReference type="Proteomes" id="UP001236076"/>
    </source>
</evidence>
<dbReference type="EMBL" id="OP744025">
    <property type="protein sequence ID" value="UZZ64400.1"/>
    <property type="molecule type" value="Genomic_DNA"/>
</dbReference>
<accession>A0AAE9PRP7</accession>
<name>A0AAE9PRP7_9CAUD</name>
<reference evidence="1 2" key="1">
    <citation type="submission" date="2022-10" db="EMBL/GenBank/DDBJ databases">
        <authorList>
            <person name="Cortes-Martin A."/>
            <person name="Buttimer C.T.H."/>
            <person name="Hill C."/>
        </authorList>
    </citation>
    <scope>NUCLEOTIDE SEQUENCE [LARGE SCALE GENOMIC DNA]</scope>
</reference>
<protein>
    <submittedName>
        <fullName evidence="1">Uncharacterized protein</fullName>
    </submittedName>
</protein>